<protein>
    <submittedName>
        <fullName evidence="1">Uncharacterized protein</fullName>
    </submittedName>
</protein>
<evidence type="ECO:0000313" key="1">
    <source>
        <dbReference type="EMBL" id="CAL1274638.1"/>
    </source>
</evidence>
<proteinExistence type="predicted"/>
<sequence>MDGTMDSVLNILDEDENDLDFVFVKNLLRYVLLECYPNAKWQPNGVFAKDSIASPFSLVVKSAVKMFLKSRKEEIRDDFELDFPSKDSISNRSFLEYLLCSKIDFERKPFYNASFLEFLCRCSEYTVISYWYGISLAPQMTLQIICIMMREMRESGKITENLWKDFEEFCEIYVQDEKRKIELGKPKRSWKKIFCAI</sequence>
<dbReference type="Proteomes" id="UP001497382">
    <property type="component" value="Unassembled WGS sequence"/>
</dbReference>
<evidence type="ECO:0000313" key="2">
    <source>
        <dbReference type="Proteomes" id="UP001497382"/>
    </source>
</evidence>
<accession>A0AAV1ZU12</accession>
<dbReference type="AlphaFoldDB" id="A0AAV1ZU12"/>
<comment type="caution">
    <text evidence="1">The sequence shown here is derived from an EMBL/GenBank/DDBJ whole genome shotgun (WGS) entry which is preliminary data.</text>
</comment>
<keyword evidence="2" id="KW-1185">Reference proteome</keyword>
<reference evidence="1 2" key="1">
    <citation type="submission" date="2024-04" db="EMBL/GenBank/DDBJ databases">
        <authorList>
            <person name="Rising A."/>
            <person name="Reimegard J."/>
            <person name="Sonavane S."/>
            <person name="Akerstrom W."/>
            <person name="Nylinder S."/>
            <person name="Hedman E."/>
            <person name="Kallberg Y."/>
        </authorList>
    </citation>
    <scope>NUCLEOTIDE SEQUENCE [LARGE SCALE GENOMIC DNA]</scope>
</reference>
<dbReference type="EMBL" id="CAXIEN010000078">
    <property type="protein sequence ID" value="CAL1274638.1"/>
    <property type="molecule type" value="Genomic_DNA"/>
</dbReference>
<organism evidence="1 2">
    <name type="scientific">Larinioides sclopetarius</name>
    <dbReference type="NCBI Taxonomy" id="280406"/>
    <lineage>
        <taxon>Eukaryota</taxon>
        <taxon>Metazoa</taxon>
        <taxon>Ecdysozoa</taxon>
        <taxon>Arthropoda</taxon>
        <taxon>Chelicerata</taxon>
        <taxon>Arachnida</taxon>
        <taxon>Araneae</taxon>
        <taxon>Araneomorphae</taxon>
        <taxon>Entelegynae</taxon>
        <taxon>Araneoidea</taxon>
        <taxon>Araneidae</taxon>
        <taxon>Larinioides</taxon>
    </lineage>
</organism>
<gene>
    <name evidence="1" type="ORF">LARSCL_LOCUS7577</name>
</gene>
<name>A0AAV1ZU12_9ARAC</name>